<keyword evidence="3" id="KW-1185">Reference proteome</keyword>
<dbReference type="Pfam" id="PF13585">
    <property type="entry name" value="CHU_C"/>
    <property type="match status" value="1"/>
</dbReference>
<dbReference type="InterPro" id="IPR025667">
    <property type="entry name" value="SprB_repeat"/>
</dbReference>
<dbReference type="InterPro" id="IPR013783">
    <property type="entry name" value="Ig-like_fold"/>
</dbReference>
<proteinExistence type="predicted"/>
<keyword evidence="1" id="KW-0732">Signal</keyword>
<reference evidence="2 3" key="1">
    <citation type="submission" date="2019-02" db="EMBL/GenBank/DDBJ databases">
        <title>Genome sequence of the sea-ice species Brumimicrobium glaciale.</title>
        <authorList>
            <person name="Bowman J.P."/>
        </authorList>
    </citation>
    <scope>NUCLEOTIDE SEQUENCE [LARGE SCALE GENOMIC DNA]</scope>
    <source>
        <strain evidence="2 3">IC156</strain>
    </source>
</reference>
<name>A0A4Q4KMZ7_9FLAO</name>
<dbReference type="Gene3D" id="2.60.40.740">
    <property type="match status" value="1"/>
</dbReference>
<dbReference type="EMBL" id="SETE01000002">
    <property type="protein sequence ID" value="RYM34712.1"/>
    <property type="molecule type" value="Genomic_DNA"/>
</dbReference>
<evidence type="ECO:0000313" key="3">
    <source>
        <dbReference type="Proteomes" id="UP000293952"/>
    </source>
</evidence>
<evidence type="ECO:0000256" key="1">
    <source>
        <dbReference type="SAM" id="SignalP"/>
    </source>
</evidence>
<evidence type="ECO:0000313" key="2">
    <source>
        <dbReference type="EMBL" id="RYM34712.1"/>
    </source>
</evidence>
<dbReference type="InterPro" id="IPR026341">
    <property type="entry name" value="T9SS_type_B"/>
</dbReference>
<accession>A0A4Q4KMZ7</accession>
<dbReference type="Gene3D" id="2.60.40.10">
    <property type="entry name" value="Immunoglobulins"/>
    <property type="match status" value="1"/>
</dbReference>
<dbReference type="NCBIfam" id="TIGR04131">
    <property type="entry name" value="Bac_Flav_CTERM"/>
    <property type="match status" value="1"/>
</dbReference>
<dbReference type="SUPFAM" id="SSF49299">
    <property type="entry name" value="PKD domain"/>
    <property type="match status" value="1"/>
</dbReference>
<dbReference type="Pfam" id="PF13573">
    <property type="entry name" value="SprB"/>
    <property type="match status" value="3"/>
</dbReference>
<dbReference type="AlphaFoldDB" id="A0A4Q4KMZ7"/>
<organism evidence="2 3">
    <name type="scientific">Brumimicrobium glaciale</name>
    <dbReference type="NCBI Taxonomy" id="200475"/>
    <lineage>
        <taxon>Bacteria</taxon>
        <taxon>Pseudomonadati</taxon>
        <taxon>Bacteroidota</taxon>
        <taxon>Flavobacteriia</taxon>
        <taxon>Flavobacteriales</taxon>
        <taxon>Crocinitomicaceae</taxon>
        <taxon>Brumimicrobium</taxon>
    </lineage>
</organism>
<dbReference type="Proteomes" id="UP000293952">
    <property type="component" value="Unassembled WGS sequence"/>
</dbReference>
<protein>
    <submittedName>
        <fullName evidence="2">T9SS type B sorting domain-containing protein</fullName>
    </submittedName>
</protein>
<feature type="signal peptide" evidence="1">
    <location>
        <begin position="1"/>
        <end position="24"/>
    </location>
</feature>
<gene>
    <name evidence="2" type="ORF">ERX46_04880</name>
</gene>
<sequence length="901" mass="95556">MLETMFKNLFIAISVLFASASAMSQQTVCLGNDISVCAGTSVQISNCGGSVIGGTAIVLQNPTTVSLSDDSWSSVVNIGFSFSFYGTTYTQCLIGSNGVVTFNTSSANGSNGWSLGGTGQLPNGNNNNTKNSAMLCYSDINPASGGSVFYKTIGTAPNREFYVVYANIPMFSAQDCNYMALILFEGSNNIEYHISNKTLNTGWNGGLAIQGVQNNTGTAATITPGRNNTQWLALNDGQLFQPTSPTNTAAYVNTVIPSKTVLSGSATFGWQNTNGQNFPYNNGTLNIPSAATGTVGYFLTVTGSNCTSQVGAVSDTTFVTGLTSSVSASKVDDMCSAGIGSVTATPTSGIAPYTFLWPGLGNATTATVNNVSAGTYTVQMTDGNGCSSSTNVAVGDTPATFPSSVTPVSCPGGADGTATAEMLPVLGNVTYSWNDPNNQTTSTATGLAAGTYECLVTSSIGCSETVVVIVSEIPEMILQVVNQVDVTCNSGNDGIAEILITDGTAPYFYSWTGSNSNTELSDDLSFGVTTVTVLDAKACVVTEDISIGQPTALSIAQMSQDTVICIGDSVRLYAQGAGGSSPYIYNWSKNNQGVGNGSEIYVTPSGPLTEYCLVLSEQCSSPMADACVTVKYPDEVNPSLVPDKTGECFPIEVTFDNTTNTTEIVSYTIWTYSDGEKDTVPGENPVVHEFGEGIFGIDMEVVTNRGCSYKKSFPNLIEGFPYPEASFYVNPNPASIFEPKVTAYSQSGSDVLSTKWFAEGAKPDYSSIQNPTFKYSNEIQNYPLILVVENGYGCTDTLQKLVRIENEVLIFSPNTFTPDGDGLNDTWKVQIQGIDIQNFQLEIFNRWGEKVFESLDPDGEWAGTYGDGRIVKEGAYVWIIKAHDFENDNKYEFNGTVTILK</sequence>
<dbReference type="InterPro" id="IPR035986">
    <property type="entry name" value="PKD_dom_sf"/>
</dbReference>
<feature type="chain" id="PRO_5020364719" evidence="1">
    <location>
        <begin position="25"/>
        <end position="901"/>
    </location>
</feature>
<comment type="caution">
    <text evidence="2">The sequence shown here is derived from an EMBL/GenBank/DDBJ whole genome shotgun (WGS) entry which is preliminary data.</text>
</comment>
<dbReference type="OrthoDB" id="608579at2"/>